<evidence type="ECO:0000256" key="1">
    <source>
        <dbReference type="ARBA" id="ARBA00022676"/>
    </source>
</evidence>
<dbReference type="PANTHER" id="PTHR34136">
    <property type="match status" value="1"/>
</dbReference>
<organism evidence="3 4">
    <name type="scientific">Amnibacterium soli</name>
    <dbReference type="NCBI Taxonomy" id="1282736"/>
    <lineage>
        <taxon>Bacteria</taxon>
        <taxon>Bacillati</taxon>
        <taxon>Actinomycetota</taxon>
        <taxon>Actinomycetes</taxon>
        <taxon>Micrococcales</taxon>
        <taxon>Microbacteriaceae</taxon>
        <taxon>Amnibacterium</taxon>
    </lineage>
</organism>
<dbReference type="NCBIfam" id="TIGR00696">
    <property type="entry name" value="wecG_tagA_cpsF"/>
    <property type="match status" value="1"/>
</dbReference>
<dbReference type="EMBL" id="BAABLP010000006">
    <property type="protein sequence ID" value="GAA4753028.1"/>
    <property type="molecule type" value="Genomic_DNA"/>
</dbReference>
<evidence type="ECO:0008006" key="5">
    <source>
        <dbReference type="Google" id="ProtNLM"/>
    </source>
</evidence>
<sequence length="265" mass="28879">MTNGSTGEGADRVAIGDICCDAVDYRGAVQQIDDFVRSGRPHLVLTPNIAQVRQASRLPEVAEAYRSASMSTPDGWPIAAALRVLAHRRRQGRVTGSDLTPLLCLGEYRVGLIGGRDDSAERAAARLQQRNADLDVGLIEPAEPGELSDPARRADLIRRIVAADLDLVFLGVGVPKQERLALELLQELDHGVVLCVGATIDFLAGAVQRSPAWVQRAGLEWAYRIAVEPKRMFGRYASALPFFVWQFGRALLHSRVARPAQVVAR</sequence>
<dbReference type="Pfam" id="PF03808">
    <property type="entry name" value="Glyco_tran_WecG"/>
    <property type="match status" value="1"/>
</dbReference>
<dbReference type="CDD" id="cd06533">
    <property type="entry name" value="Glyco_transf_WecG_TagA"/>
    <property type="match status" value="1"/>
</dbReference>
<protein>
    <recommendedName>
        <fullName evidence="5">Glycosyltransferase</fullName>
    </recommendedName>
</protein>
<gene>
    <name evidence="3" type="ORF">GCM10025783_27380</name>
</gene>
<evidence type="ECO:0000256" key="2">
    <source>
        <dbReference type="ARBA" id="ARBA00022679"/>
    </source>
</evidence>
<dbReference type="Proteomes" id="UP001500121">
    <property type="component" value="Unassembled WGS sequence"/>
</dbReference>
<evidence type="ECO:0000313" key="3">
    <source>
        <dbReference type="EMBL" id="GAA4753028.1"/>
    </source>
</evidence>
<name>A0ABP8ZCH5_9MICO</name>
<keyword evidence="4" id="KW-1185">Reference proteome</keyword>
<proteinExistence type="predicted"/>
<comment type="caution">
    <text evidence="3">The sequence shown here is derived from an EMBL/GenBank/DDBJ whole genome shotgun (WGS) entry which is preliminary data.</text>
</comment>
<dbReference type="PANTHER" id="PTHR34136:SF1">
    <property type="entry name" value="UDP-N-ACETYL-D-MANNOSAMINURONIC ACID TRANSFERASE"/>
    <property type="match status" value="1"/>
</dbReference>
<keyword evidence="2" id="KW-0808">Transferase</keyword>
<dbReference type="InterPro" id="IPR004629">
    <property type="entry name" value="WecG_TagA_CpsF"/>
</dbReference>
<dbReference type="RefSeq" id="WP_345481851.1">
    <property type="nucleotide sequence ID" value="NZ_BAABLP010000006.1"/>
</dbReference>
<accession>A0ABP8ZCH5</accession>
<keyword evidence="1" id="KW-0328">Glycosyltransferase</keyword>
<reference evidence="4" key="1">
    <citation type="journal article" date="2019" name="Int. J. Syst. Evol. Microbiol.">
        <title>The Global Catalogue of Microorganisms (GCM) 10K type strain sequencing project: providing services to taxonomists for standard genome sequencing and annotation.</title>
        <authorList>
            <consortium name="The Broad Institute Genomics Platform"/>
            <consortium name="The Broad Institute Genome Sequencing Center for Infectious Disease"/>
            <person name="Wu L."/>
            <person name="Ma J."/>
        </authorList>
    </citation>
    <scope>NUCLEOTIDE SEQUENCE [LARGE SCALE GENOMIC DNA]</scope>
    <source>
        <strain evidence="4">JCM 19015</strain>
    </source>
</reference>
<evidence type="ECO:0000313" key="4">
    <source>
        <dbReference type="Proteomes" id="UP001500121"/>
    </source>
</evidence>